<proteinExistence type="inferred from homology"/>
<protein>
    <recommendedName>
        <fullName evidence="5">Terpenoid synthase</fullName>
    </recommendedName>
</protein>
<comment type="caution">
    <text evidence="3">The sequence shown here is derived from an EMBL/GenBank/DDBJ whole genome shotgun (WGS) entry which is preliminary data.</text>
</comment>
<evidence type="ECO:0000313" key="3">
    <source>
        <dbReference type="EMBL" id="KAF7432714.1"/>
    </source>
</evidence>
<dbReference type="GeneID" id="59374474"/>
<dbReference type="Pfam" id="PF06330">
    <property type="entry name" value="TRI5"/>
    <property type="match status" value="1"/>
</dbReference>
<dbReference type="InterPro" id="IPR024652">
    <property type="entry name" value="Trichodiene_synth"/>
</dbReference>
<organism evidence="3 4">
    <name type="scientific">Pleurotus ostreatus</name>
    <name type="common">Oyster mushroom</name>
    <name type="synonym">White-rot fungus</name>
    <dbReference type="NCBI Taxonomy" id="5322"/>
    <lineage>
        <taxon>Eukaryota</taxon>
        <taxon>Fungi</taxon>
        <taxon>Dikarya</taxon>
        <taxon>Basidiomycota</taxon>
        <taxon>Agaricomycotina</taxon>
        <taxon>Agaricomycetes</taxon>
        <taxon>Agaricomycetidae</taxon>
        <taxon>Agaricales</taxon>
        <taxon>Pleurotineae</taxon>
        <taxon>Pleurotaceae</taxon>
        <taxon>Pleurotus</taxon>
    </lineage>
</organism>
<accession>A0A8H7DTP4</accession>
<evidence type="ECO:0000256" key="1">
    <source>
        <dbReference type="ARBA" id="ARBA00007946"/>
    </source>
</evidence>
<evidence type="ECO:0008006" key="5">
    <source>
        <dbReference type="Google" id="ProtNLM"/>
    </source>
</evidence>
<comment type="similarity">
    <text evidence="1">Belongs to the trichodiene synthase family.</text>
</comment>
<keyword evidence="4" id="KW-1185">Reference proteome</keyword>
<name>A0A8H7DTP4_PLEOS</name>
<dbReference type="Proteomes" id="UP000623687">
    <property type="component" value="Unassembled WGS sequence"/>
</dbReference>
<dbReference type="VEuPathDB" id="FungiDB:PC9H_004656"/>
<evidence type="ECO:0000313" key="4">
    <source>
        <dbReference type="Proteomes" id="UP000623687"/>
    </source>
</evidence>
<dbReference type="InterPro" id="IPR008949">
    <property type="entry name" value="Isoprenoid_synthase_dom_sf"/>
</dbReference>
<evidence type="ECO:0000256" key="2">
    <source>
        <dbReference type="ARBA" id="ARBA00023239"/>
    </source>
</evidence>
<gene>
    <name evidence="3" type="ORF">PC9H_004656</name>
</gene>
<dbReference type="Gene3D" id="1.10.600.10">
    <property type="entry name" value="Farnesyl Diphosphate Synthase"/>
    <property type="match status" value="1"/>
</dbReference>
<dbReference type="AlphaFoldDB" id="A0A8H7DTP4"/>
<reference evidence="3" key="1">
    <citation type="submission" date="2019-07" db="EMBL/GenBank/DDBJ databases">
        <authorList>
            <person name="Palmer J.M."/>
        </authorList>
    </citation>
    <scope>NUCLEOTIDE SEQUENCE</scope>
    <source>
        <strain evidence="3">PC9</strain>
    </source>
</reference>
<dbReference type="RefSeq" id="XP_036632741.1">
    <property type="nucleotide sequence ID" value="XM_036774239.1"/>
</dbReference>
<dbReference type="SUPFAM" id="SSF48576">
    <property type="entry name" value="Terpenoid synthases"/>
    <property type="match status" value="1"/>
</dbReference>
<sequence>MSQEIARIVNNLLSRCDLALSSTPVDDGFLQLCLEDAATRGCPMEASPGIPSFRPWNVSGATIAYISYGHLESLPAKLFIALYTSLAVYAEDVYTDQPDLVNTFNANFVTRQPQRTAILQALDKLLGETSRHFDAVQANLITSSTLNFMTSIAIEHGVDKLDITPHADKFPLFLRGLSGIACAYCLFTFPMEIHLNYYIQAMPSMIDYINHMNDVLSFYKEEANGEDYNYISIMSKHRGVRKIETLEQLANLVASSYEVANNILPTSSAAHVAWGRFAQGYVSYHASYARYRLHEVLQVTQNLTS</sequence>
<dbReference type="GO" id="GO:0016838">
    <property type="term" value="F:carbon-oxygen lyase activity, acting on phosphates"/>
    <property type="evidence" value="ECO:0007669"/>
    <property type="project" value="InterPro"/>
</dbReference>
<dbReference type="OrthoDB" id="2998174at2759"/>
<dbReference type="EMBL" id="JACETU010000003">
    <property type="protein sequence ID" value="KAF7432714.1"/>
    <property type="molecule type" value="Genomic_DNA"/>
</dbReference>
<keyword evidence="2" id="KW-0456">Lyase</keyword>